<dbReference type="Proteomes" id="UP000503003">
    <property type="component" value="Chromosome 1"/>
</dbReference>
<accession>A0A6G7CLX9</accession>
<dbReference type="EMBL" id="CP049331">
    <property type="protein sequence ID" value="QIH43053.1"/>
    <property type="molecule type" value="Genomic_DNA"/>
</dbReference>
<proteinExistence type="predicted"/>
<evidence type="ECO:0000313" key="1">
    <source>
        <dbReference type="EMBL" id="QIH43053.1"/>
    </source>
</evidence>
<dbReference type="AlphaFoldDB" id="A0A6G7CLX9"/>
<gene>
    <name evidence="1" type="ORF">G5S32_14350</name>
</gene>
<dbReference type="RefSeq" id="WP_165312597.1">
    <property type="nucleotide sequence ID" value="NZ_CP049331.1"/>
</dbReference>
<dbReference type="KEGG" id="vzi:G5S32_14350"/>
<evidence type="ECO:0008006" key="3">
    <source>
        <dbReference type="Google" id="ProtNLM"/>
    </source>
</evidence>
<protein>
    <recommendedName>
        <fullName evidence="3">YtxH domain-containing protein</fullName>
    </recommendedName>
</protein>
<evidence type="ECO:0000313" key="2">
    <source>
        <dbReference type="Proteomes" id="UP000503003"/>
    </source>
</evidence>
<organism evidence="1 2">
    <name type="scientific">Vibrio ziniensis</name>
    <dbReference type="NCBI Taxonomy" id="2711221"/>
    <lineage>
        <taxon>Bacteria</taxon>
        <taxon>Pseudomonadati</taxon>
        <taxon>Pseudomonadota</taxon>
        <taxon>Gammaproteobacteria</taxon>
        <taxon>Vibrionales</taxon>
        <taxon>Vibrionaceae</taxon>
        <taxon>Vibrio</taxon>
    </lineage>
</organism>
<sequence length="56" mass="6201">MLRLIALFLVIAGIYIGVQYRDEILDLFGQSSFDQVEDAIKDGKDAVADKLQSLKG</sequence>
<name>A0A6G7CLX9_9VIBR</name>
<reference evidence="1 2" key="1">
    <citation type="submission" date="2020-02" db="EMBL/GenBank/DDBJ databases">
        <title>A complete genome of a marine bacterium Vibrio sp. ZWAL4003 isolated from the mangrove sediment with the ability to degrade polysaccharides.</title>
        <authorList>
            <person name="Wu J."/>
            <person name="Qu W."/>
            <person name="Zeng R."/>
        </authorList>
    </citation>
    <scope>NUCLEOTIDE SEQUENCE [LARGE SCALE GENOMIC DNA]</scope>
    <source>
        <strain evidence="1 2">ZWAL4003</strain>
    </source>
</reference>
<keyword evidence="2" id="KW-1185">Reference proteome</keyword>